<comment type="caution">
    <text evidence="3">The sequence shown here is derived from an EMBL/GenBank/DDBJ whole genome shotgun (WGS) entry which is preliminary data.</text>
</comment>
<reference evidence="3" key="2">
    <citation type="journal article" date="2021" name="PeerJ">
        <title>Extensive microbial diversity within the chicken gut microbiome revealed by metagenomics and culture.</title>
        <authorList>
            <person name="Gilroy R."/>
            <person name="Ravi A."/>
            <person name="Getino M."/>
            <person name="Pursley I."/>
            <person name="Horton D.L."/>
            <person name="Alikhan N.F."/>
            <person name="Baker D."/>
            <person name="Gharbi K."/>
            <person name="Hall N."/>
            <person name="Watson M."/>
            <person name="Adriaenssens E.M."/>
            <person name="Foster-Nyarko E."/>
            <person name="Jarju S."/>
            <person name="Secka A."/>
            <person name="Antonio M."/>
            <person name="Oren A."/>
            <person name="Chaudhuri R.R."/>
            <person name="La Ragione R."/>
            <person name="Hildebrand F."/>
            <person name="Pallen M.J."/>
        </authorList>
    </citation>
    <scope>NUCLEOTIDE SEQUENCE</scope>
    <source>
        <strain evidence="3">CHK188-20938</strain>
    </source>
</reference>
<evidence type="ECO:0000256" key="2">
    <source>
        <dbReference type="SAM" id="Phobius"/>
    </source>
</evidence>
<dbReference type="Proteomes" id="UP000824169">
    <property type="component" value="Unassembled WGS sequence"/>
</dbReference>
<dbReference type="AlphaFoldDB" id="A0A9D1P1G2"/>
<organism evidence="3 4">
    <name type="scientific">Candidatus Scatomonas pullistercoris</name>
    <dbReference type="NCBI Taxonomy" id="2840920"/>
    <lineage>
        <taxon>Bacteria</taxon>
        <taxon>Bacillati</taxon>
        <taxon>Bacillota</taxon>
        <taxon>Clostridia</taxon>
        <taxon>Lachnospirales</taxon>
        <taxon>Lachnospiraceae</taxon>
        <taxon>Lachnospiraceae incertae sedis</taxon>
        <taxon>Candidatus Scatomonas</taxon>
    </lineage>
</organism>
<keyword evidence="2" id="KW-0472">Membrane</keyword>
<accession>A0A9D1P1G2</accession>
<feature type="transmembrane region" description="Helical" evidence="2">
    <location>
        <begin position="115"/>
        <end position="139"/>
    </location>
</feature>
<evidence type="ECO:0000313" key="3">
    <source>
        <dbReference type="EMBL" id="HIV24736.1"/>
    </source>
</evidence>
<evidence type="ECO:0000313" key="4">
    <source>
        <dbReference type="Proteomes" id="UP000824169"/>
    </source>
</evidence>
<dbReference type="PANTHER" id="PTHR42867">
    <property type="entry name" value="MEMBRANE PROTEIN-RELATED"/>
    <property type="match status" value="1"/>
</dbReference>
<proteinExistence type="predicted"/>
<dbReference type="EMBL" id="DVOO01000010">
    <property type="protein sequence ID" value="HIV24736.1"/>
    <property type="molecule type" value="Genomic_DNA"/>
</dbReference>
<dbReference type="PANTHER" id="PTHR42867:SF1">
    <property type="entry name" value="MEMBRANE PROTEIN-RELATED"/>
    <property type="match status" value="1"/>
</dbReference>
<keyword evidence="1" id="KW-0175">Coiled coil</keyword>
<sequence>MKSSNIGGQAVMEGIMMRHEEEYSIAVRTPDNEIKVKVEPYKSFIEGKKLRRVPIVRGVISFIDSLVVGMKCLLYSASFIEEDEEEKAERAKKEQKMTAEELERHREKEKKQESAMMYGVVALSVVLAVAVFMMLPYFLTDLMRRVTDTVWILSITEALVRVAIFLAYLILISRMKDIQRTFMYHGAEHKCINCIEHGMELNVENVLKSSRLHKRCGTSFLFFVIIVSAILLMFVQMDSRILRIVVRLLLVPVIAGVSFEIIRLAGRSENPFVNALSKPGLALQRLTTREPDAAQAEVAIAAVEAVFDWRAYLRENFGYTDTGVSGNPEATGASRQVG</sequence>
<feature type="transmembrane region" description="Helical" evidence="2">
    <location>
        <begin position="216"/>
        <end position="235"/>
    </location>
</feature>
<reference evidence="3" key="1">
    <citation type="submission" date="2020-10" db="EMBL/GenBank/DDBJ databases">
        <authorList>
            <person name="Gilroy R."/>
        </authorList>
    </citation>
    <scope>NUCLEOTIDE SEQUENCE</scope>
    <source>
        <strain evidence="3">CHK188-20938</strain>
    </source>
</reference>
<feature type="transmembrane region" description="Helical" evidence="2">
    <location>
        <begin position="151"/>
        <end position="171"/>
    </location>
</feature>
<name>A0A9D1P1G2_9FIRM</name>
<keyword evidence="2" id="KW-1133">Transmembrane helix</keyword>
<dbReference type="Pfam" id="PF07136">
    <property type="entry name" value="DUF1385"/>
    <property type="match status" value="1"/>
</dbReference>
<feature type="transmembrane region" description="Helical" evidence="2">
    <location>
        <begin position="241"/>
        <end position="262"/>
    </location>
</feature>
<feature type="coiled-coil region" evidence="1">
    <location>
        <begin position="81"/>
        <end position="112"/>
    </location>
</feature>
<dbReference type="InterPro" id="IPR010787">
    <property type="entry name" value="DUF1385"/>
</dbReference>
<protein>
    <submittedName>
        <fullName evidence="3">DUF1385 domain-containing protein</fullName>
    </submittedName>
</protein>
<gene>
    <name evidence="3" type="ORF">IAB71_02950</name>
</gene>
<evidence type="ECO:0000256" key="1">
    <source>
        <dbReference type="SAM" id="Coils"/>
    </source>
</evidence>
<keyword evidence="2" id="KW-0812">Transmembrane</keyword>